<keyword evidence="13" id="KW-1185">Reference proteome</keyword>
<evidence type="ECO:0000256" key="5">
    <source>
        <dbReference type="ARBA" id="ARBA00022630"/>
    </source>
</evidence>
<dbReference type="GO" id="GO:0010181">
    <property type="term" value="F:FMN binding"/>
    <property type="evidence" value="ECO:0007669"/>
    <property type="project" value="TreeGrafter"/>
</dbReference>
<dbReference type="Pfam" id="PF01264">
    <property type="entry name" value="Chorismate_synt"/>
    <property type="match status" value="1"/>
</dbReference>
<feature type="binding site" evidence="11">
    <location>
        <begin position="123"/>
        <end position="125"/>
    </location>
    <ligand>
        <name>FMN</name>
        <dbReference type="ChEBI" id="CHEBI:58210"/>
    </ligand>
</feature>
<comment type="similarity">
    <text evidence="2 11">Belongs to the chorismate synthase family.</text>
</comment>
<dbReference type="Gene3D" id="3.60.150.10">
    <property type="entry name" value="Chorismate synthase AroC"/>
    <property type="match status" value="1"/>
</dbReference>
<comment type="subunit">
    <text evidence="11">Homotetramer.</text>
</comment>
<dbReference type="InterPro" id="IPR035904">
    <property type="entry name" value="Chorismate_synth_AroC_sf"/>
</dbReference>
<dbReference type="PIRSF" id="PIRSF001456">
    <property type="entry name" value="Chorismate_synth"/>
    <property type="match status" value="1"/>
</dbReference>
<dbReference type="SUPFAM" id="SSF103263">
    <property type="entry name" value="Chorismate synthase, AroC"/>
    <property type="match status" value="1"/>
</dbReference>
<proteinExistence type="inferred from homology"/>
<evidence type="ECO:0000256" key="8">
    <source>
        <dbReference type="ARBA" id="ARBA00022857"/>
    </source>
</evidence>
<dbReference type="STRING" id="1408416.GCA_000702765_00335"/>
<keyword evidence="10 11" id="KW-0456">Lyase</keyword>
<dbReference type="GO" id="GO:0008652">
    <property type="term" value="P:amino acid biosynthetic process"/>
    <property type="evidence" value="ECO:0007669"/>
    <property type="project" value="UniProtKB-KW"/>
</dbReference>
<evidence type="ECO:0000256" key="10">
    <source>
        <dbReference type="ARBA" id="ARBA00023239"/>
    </source>
</evidence>
<feature type="binding site" evidence="11">
    <location>
        <position position="296"/>
    </location>
    <ligand>
        <name>FMN</name>
        <dbReference type="ChEBI" id="CHEBI:58210"/>
    </ligand>
</feature>
<dbReference type="EC" id="4.2.3.5" evidence="3 11"/>
<feature type="binding site" evidence="11">
    <location>
        <begin position="269"/>
        <end position="273"/>
    </location>
    <ligand>
        <name>FMN</name>
        <dbReference type="ChEBI" id="CHEBI:58210"/>
    </ligand>
</feature>
<evidence type="ECO:0000256" key="4">
    <source>
        <dbReference type="ARBA" id="ARBA00022605"/>
    </source>
</evidence>
<dbReference type="InterPro" id="IPR000453">
    <property type="entry name" value="Chorismate_synth"/>
</dbReference>
<accession>A0A449BK71</accession>
<keyword evidence="7 11" id="KW-0274">FAD</keyword>
<evidence type="ECO:0000256" key="9">
    <source>
        <dbReference type="ARBA" id="ARBA00023141"/>
    </source>
</evidence>
<comment type="cofactor">
    <cofactor evidence="11">
        <name>FMNH2</name>
        <dbReference type="ChEBI" id="CHEBI:57618"/>
    </cofactor>
    <text evidence="11">Reduced FMN (FMNH(2)).</text>
</comment>
<evidence type="ECO:0000256" key="2">
    <source>
        <dbReference type="ARBA" id="ARBA00008014"/>
    </source>
</evidence>
<feature type="binding site" evidence="11">
    <location>
        <position position="46"/>
    </location>
    <ligand>
        <name>NADP(+)</name>
        <dbReference type="ChEBI" id="CHEBI:58349"/>
    </ligand>
</feature>
<dbReference type="UniPathway" id="UPA00053">
    <property type="reaction ID" value="UER00090"/>
</dbReference>
<dbReference type="PANTHER" id="PTHR21085">
    <property type="entry name" value="CHORISMATE SYNTHASE"/>
    <property type="match status" value="1"/>
</dbReference>
<dbReference type="CDD" id="cd07304">
    <property type="entry name" value="Chorismate_synthase"/>
    <property type="match status" value="1"/>
</dbReference>
<dbReference type="PROSITE" id="PS00788">
    <property type="entry name" value="CHORISMATE_SYNTHASE_2"/>
    <property type="match status" value="1"/>
</dbReference>
<dbReference type="EMBL" id="LR215050">
    <property type="protein sequence ID" value="VEU82871.1"/>
    <property type="molecule type" value="Genomic_DNA"/>
</dbReference>
<dbReference type="GO" id="GO:0009423">
    <property type="term" value="P:chorismate biosynthetic process"/>
    <property type="evidence" value="ECO:0007669"/>
    <property type="project" value="UniProtKB-UniRule"/>
</dbReference>
<comment type="catalytic activity">
    <reaction evidence="11">
        <text>5-O-(1-carboxyvinyl)-3-phosphoshikimate = chorismate + phosphate</text>
        <dbReference type="Rhea" id="RHEA:21020"/>
        <dbReference type="ChEBI" id="CHEBI:29748"/>
        <dbReference type="ChEBI" id="CHEBI:43474"/>
        <dbReference type="ChEBI" id="CHEBI:57701"/>
        <dbReference type="EC" id="4.2.3.5"/>
    </reaction>
</comment>
<keyword evidence="5 11" id="KW-0285">Flavoprotein</keyword>
<keyword evidence="8 11" id="KW-0521">NADP</keyword>
<evidence type="ECO:0000256" key="11">
    <source>
        <dbReference type="HAMAP-Rule" id="MF_00300"/>
    </source>
</evidence>
<keyword evidence="9 11" id="KW-0057">Aromatic amino acid biosynthesis</keyword>
<dbReference type="KEGG" id="ahk:NCTC10172_00897"/>
<evidence type="ECO:0000313" key="13">
    <source>
        <dbReference type="Proteomes" id="UP000290909"/>
    </source>
</evidence>
<evidence type="ECO:0000313" key="12">
    <source>
        <dbReference type="EMBL" id="VEU82871.1"/>
    </source>
</evidence>
<dbReference type="InterPro" id="IPR020541">
    <property type="entry name" value="Chorismate_synthase_CS"/>
</dbReference>
<evidence type="ECO:0000256" key="3">
    <source>
        <dbReference type="ARBA" id="ARBA00013036"/>
    </source>
</evidence>
<evidence type="ECO:0000256" key="7">
    <source>
        <dbReference type="ARBA" id="ARBA00022827"/>
    </source>
</evidence>
<sequence>MNTYGTLFKVTLYGESHQDAIGVVIDGVMPGLKINWDLVNNDLKLRRPGAVGTTPRVEKDELIVTSGIFNGYATGSPIHVMIKNENVISKDYSHLVKQPRPGHADFVASIKYRGYHDYRGGGRFSGRLTTPLVVAGAIAKQMLPFEFSHKLVQVGNLKDMSKLDEYLREIHEKGESVGGIIELTVKNMTIGIGEPMFEKLESKIGQMLFTIPAVKGVEIGTGFDGVEMYGSEFNDVYEDETGKTLTNHSGGVSGGISNGNNLVVKVFVKPTSSIGKKQESFNFETNKKETFEVGGRHDTAIVRRAGIVLENALAIVLADLYLWSKIY</sequence>
<dbReference type="RefSeq" id="WP_035368509.1">
    <property type="nucleotide sequence ID" value="NZ_LR215050.1"/>
</dbReference>
<gene>
    <name evidence="11 12" type="primary">aroC</name>
    <name evidence="12" type="ORF">NCTC10172_00897</name>
</gene>
<name>A0A449BK71_9MOLU</name>
<dbReference type="HAMAP" id="MF_00300">
    <property type="entry name" value="Chorismate_synth"/>
    <property type="match status" value="1"/>
</dbReference>
<comment type="pathway">
    <text evidence="1 11">Metabolic intermediate biosynthesis; chorismate biosynthesis; chorismate from D-erythrose 4-phosphate and phosphoenolpyruvate: step 7/7.</text>
</comment>
<protein>
    <recommendedName>
        <fullName evidence="3 11">Chorismate synthase</fullName>
        <shortName evidence="11">CS</shortName>
        <ecNumber evidence="3 11">4.2.3.5</ecNumber>
    </recommendedName>
    <alternativeName>
        <fullName evidence="11">5-enolpyruvylshikimate-3-phosphate phospholyase</fullName>
    </alternativeName>
</protein>
<dbReference type="Proteomes" id="UP000290909">
    <property type="component" value="Chromosome"/>
</dbReference>
<keyword evidence="4 11" id="KW-0028">Amino-acid biosynthesis</keyword>
<evidence type="ECO:0000256" key="6">
    <source>
        <dbReference type="ARBA" id="ARBA00022643"/>
    </source>
</evidence>
<organism evidence="12 13">
    <name type="scientific">Acholeplasma hippikon</name>
    <dbReference type="NCBI Taxonomy" id="264636"/>
    <lineage>
        <taxon>Bacteria</taxon>
        <taxon>Bacillati</taxon>
        <taxon>Mycoplasmatota</taxon>
        <taxon>Mollicutes</taxon>
        <taxon>Acholeplasmatales</taxon>
        <taxon>Acholeplasmataceae</taxon>
        <taxon>Acholeplasma</taxon>
    </lineage>
</organism>
<dbReference type="GO" id="GO:0009073">
    <property type="term" value="P:aromatic amino acid family biosynthetic process"/>
    <property type="evidence" value="ECO:0007669"/>
    <property type="project" value="UniProtKB-KW"/>
</dbReference>
<comment type="function">
    <text evidence="11">Catalyzes the anti-1,4-elimination of the C-3 phosphate and the C-6 proR hydrogen from 5-enolpyruvylshikimate-3-phosphate (EPSP) to yield chorismate, which is the branch point compound that serves as the starting substrate for the three terminal pathways of aromatic amino acid biosynthesis. This reaction introduces a second double bond into the aromatic ring system.</text>
</comment>
<keyword evidence="6 11" id="KW-0288">FMN</keyword>
<feature type="binding site" evidence="11">
    <location>
        <position position="254"/>
    </location>
    <ligand>
        <name>FMN</name>
        <dbReference type="ChEBI" id="CHEBI:58210"/>
    </ligand>
</feature>
<dbReference type="PANTHER" id="PTHR21085:SF0">
    <property type="entry name" value="CHORISMATE SYNTHASE"/>
    <property type="match status" value="1"/>
</dbReference>
<dbReference type="GO" id="GO:0004107">
    <property type="term" value="F:chorismate synthase activity"/>
    <property type="evidence" value="ECO:0007669"/>
    <property type="project" value="UniProtKB-UniRule"/>
</dbReference>
<reference evidence="12 13" key="1">
    <citation type="submission" date="2019-01" db="EMBL/GenBank/DDBJ databases">
        <authorList>
            <consortium name="Pathogen Informatics"/>
        </authorList>
    </citation>
    <scope>NUCLEOTIDE SEQUENCE [LARGE SCALE GENOMIC DNA]</scope>
    <source>
        <strain evidence="12 13">NCTC10172</strain>
    </source>
</reference>
<dbReference type="AlphaFoldDB" id="A0A449BK71"/>
<comment type="caution">
    <text evidence="11">Lacks conserved residue(s) required for the propagation of feature annotation.</text>
</comment>
<dbReference type="GO" id="GO:0005829">
    <property type="term" value="C:cytosol"/>
    <property type="evidence" value="ECO:0007669"/>
    <property type="project" value="TreeGrafter"/>
</dbReference>
<evidence type="ECO:0000256" key="1">
    <source>
        <dbReference type="ARBA" id="ARBA00005044"/>
    </source>
</evidence>